<accession>F7VGH0</accession>
<dbReference type="EMBL" id="BABS01000094">
    <property type="protein sequence ID" value="GAA09465.1"/>
    <property type="molecule type" value="Genomic_DNA"/>
</dbReference>
<evidence type="ECO:0000313" key="1">
    <source>
        <dbReference type="EMBL" id="GAA09465.1"/>
    </source>
</evidence>
<proteinExistence type="predicted"/>
<dbReference type="Proteomes" id="UP000004319">
    <property type="component" value="Unassembled WGS sequence"/>
</dbReference>
<comment type="caution">
    <text evidence="1">The sequence shown here is derived from an EMBL/GenBank/DDBJ whole genome shotgun (WGS) entry which is preliminary data.</text>
</comment>
<gene>
    <name evidence="1" type="ORF">ATPR_2469</name>
</gene>
<sequence length="195" mass="20192">MRLAAAQLDGGGCQFAIGARGRHEFAAARKKFRRAPFGCIGMGNVGCDDAAIRRAQGCQRQGIGRCAVEDKENSGIRVKQGADGIFSQPSPWIVTISWGRACGRGSNNGVKRLRADAGIIVTGELLGGSLRHGRHSCAGGACDTELHGGSLCSGLHGAGGGVNPAWAREALLSGQISAKGTAPCRHPWRSARSGF</sequence>
<reference evidence="1 2" key="1">
    <citation type="journal article" date="2011" name="Biochem. Biophys. Res. Commun.">
        <title>Increased number of Arginine-based salt bridges contributes to the thermotolerance of thermotolerant acetic acid bacteria, Acetobacter tropicalis SKU1100.</title>
        <authorList>
            <person name="Matsutani M."/>
            <person name="Hirakawa H."/>
            <person name="Nishikura M."/>
            <person name="Soemphol W."/>
            <person name="Ali I.A.I."/>
            <person name="Yakushi T."/>
            <person name="Matsushita K."/>
        </authorList>
    </citation>
    <scope>NUCLEOTIDE SEQUENCE [LARGE SCALE GENOMIC DNA]</scope>
    <source>
        <strain evidence="1 2">NBRC 101654</strain>
    </source>
</reference>
<name>F7VGH0_9PROT</name>
<evidence type="ECO:0000313" key="2">
    <source>
        <dbReference type="Proteomes" id="UP000004319"/>
    </source>
</evidence>
<organism evidence="1 2">
    <name type="scientific">Acetobacter tropicalis NBRC 101654</name>
    <dbReference type="NCBI Taxonomy" id="749388"/>
    <lineage>
        <taxon>Bacteria</taxon>
        <taxon>Pseudomonadati</taxon>
        <taxon>Pseudomonadota</taxon>
        <taxon>Alphaproteobacteria</taxon>
        <taxon>Acetobacterales</taxon>
        <taxon>Acetobacteraceae</taxon>
        <taxon>Acetobacter</taxon>
    </lineage>
</organism>
<protein>
    <submittedName>
        <fullName evidence="1">Uncharacterized protein</fullName>
    </submittedName>
</protein>
<dbReference type="AlphaFoldDB" id="F7VGH0"/>